<organism evidence="2 3">
    <name type="scientific">Arthrobacter hankyongi</name>
    <dbReference type="NCBI Taxonomy" id="2904801"/>
    <lineage>
        <taxon>Bacteria</taxon>
        <taxon>Bacillati</taxon>
        <taxon>Actinomycetota</taxon>
        <taxon>Actinomycetes</taxon>
        <taxon>Micrococcales</taxon>
        <taxon>Micrococcaceae</taxon>
        <taxon>Arthrobacter</taxon>
    </lineage>
</organism>
<dbReference type="Gene3D" id="3.10.450.50">
    <property type="match status" value="1"/>
</dbReference>
<dbReference type="InterPro" id="IPR037401">
    <property type="entry name" value="SnoaL-like"/>
</dbReference>
<dbReference type="Pfam" id="PF13577">
    <property type="entry name" value="SnoaL_4"/>
    <property type="match status" value="1"/>
</dbReference>
<comment type="caution">
    <text evidence="2">The sequence shown here is derived from an EMBL/GenBank/DDBJ whole genome shotgun (WGS) entry which is preliminary data.</text>
</comment>
<accession>A0ABS9LBR4</accession>
<protein>
    <submittedName>
        <fullName evidence="2">Nuclear transport factor 2 family protein</fullName>
    </submittedName>
</protein>
<evidence type="ECO:0000259" key="1">
    <source>
        <dbReference type="Pfam" id="PF13577"/>
    </source>
</evidence>
<dbReference type="SUPFAM" id="SSF54427">
    <property type="entry name" value="NTF2-like"/>
    <property type="match status" value="1"/>
</dbReference>
<dbReference type="EMBL" id="JAKLTQ010000020">
    <property type="protein sequence ID" value="MCG2624105.1"/>
    <property type="molecule type" value="Genomic_DNA"/>
</dbReference>
<evidence type="ECO:0000313" key="2">
    <source>
        <dbReference type="EMBL" id="MCG2624105.1"/>
    </source>
</evidence>
<reference evidence="2" key="1">
    <citation type="submission" date="2022-01" db="EMBL/GenBank/DDBJ databases">
        <authorList>
            <person name="Jo J.-H."/>
            <person name="Im W.-T."/>
        </authorList>
    </citation>
    <scope>NUCLEOTIDE SEQUENCE</scope>
    <source>
        <strain evidence="2">I2-34</strain>
    </source>
</reference>
<feature type="domain" description="SnoaL-like" evidence="1">
    <location>
        <begin position="29"/>
        <end position="153"/>
    </location>
</feature>
<name>A0ABS9LBR4_9MICC</name>
<proteinExistence type="predicted"/>
<dbReference type="CDD" id="cd00531">
    <property type="entry name" value="NTF2_like"/>
    <property type="match status" value="1"/>
</dbReference>
<dbReference type="Proteomes" id="UP001165368">
    <property type="component" value="Unassembled WGS sequence"/>
</dbReference>
<keyword evidence="3" id="KW-1185">Reference proteome</keyword>
<evidence type="ECO:0000313" key="3">
    <source>
        <dbReference type="Proteomes" id="UP001165368"/>
    </source>
</evidence>
<dbReference type="InterPro" id="IPR032710">
    <property type="entry name" value="NTF2-like_dom_sf"/>
</dbReference>
<sequence>MTIEELTAKPSTDTALIDYVKGLEARVQVLEDKEALAALMNRYCRTSDAKDWEAWSRCFVEDAEFDFGPFGTHHGRQKIREVCEAAEEPYLAMQHSMTNMQFQIDGDTATGTAYLWFAGVQDPANPAKHYDIGGPYKWTFRRTPEGWLLSRMHLRVVWTQGDEDQSVFG</sequence>
<dbReference type="RefSeq" id="WP_237825553.1">
    <property type="nucleotide sequence ID" value="NZ_JAKLTQ010000020.1"/>
</dbReference>
<gene>
    <name evidence="2" type="ORF">LVY72_19645</name>
</gene>